<dbReference type="AlphaFoldDB" id="A0A1H1XCZ1"/>
<dbReference type="EMBL" id="LT629763">
    <property type="protein sequence ID" value="SDT07198.1"/>
    <property type="molecule type" value="Genomic_DNA"/>
</dbReference>
<accession>A0A1H1XCZ1</accession>
<evidence type="ECO:0000259" key="7">
    <source>
        <dbReference type="PROSITE" id="PS50112"/>
    </source>
</evidence>
<dbReference type="InterPro" id="IPR000700">
    <property type="entry name" value="PAS-assoc_C"/>
</dbReference>
<dbReference type="Pfam" id="PF00512">
    <property type="entry name" value="HisKA"/>
    <property type="match status" value="1"/>
</dbReference>
<dbReference type="Proteomes" id="UP000243413">
    <property type="component" value="Chromosome I"/>
</dbReference>
<keyword evidence="3 4" id="KW-0597">Phosphoprotein</keyword>
<evidence type="ECO:0000256" key="2">
    <source>
        <dbReference type="ARBA" id="ARBA00012438"/>
    </source>
</evidence>
<dbReference type="Gene3D" id="3.30.565.10">
    <property type="entry name" value="Histidine kinase-like ATPase, C-terminal domain"/>
    <property type="match status" value="1"/>
</dbReference>
<dbReference type="Gene3D" id="3.30.450.20">
    <property type="entry name" value="PAS domain"/>
    <property type="match status" value="2"/>
</dbReference>
<feature type="modified residue" description="4-aspartylphosphate" evidence="4">
    <location>
        <position position="580"/>
    </location>
</feature>
<dbReference type="InterPro" id="IPR001610">
    <property type="entry name" value="PAC"/>
</dbReference>
<dbReference type="PANTHER" id="PTHR43065:SF49">
    <property type="entry name" value="HISTIDINE KINASE"/>
    <property type="match status" value="1"/>
</dbReference>
<dbReference type="PROSITE" id="PS50109">
    <property type="entry name" value="HIS_KIN"/>
    <property type="match status" value="1"/>
</dbReference>
<evidence type="ECO:0000256" key="1">
    <source>
        <dbReference type="ARBA" id="ARBA00000085"/>
    </source>
</evidence>
<dbReference type="EC" id="2.7.13.3" evidence="2"/>
<protein>
    <recommendedName>
        <fullName evidence="2">histidine kinase</fullName>
        <ecNumber evidence="2">2.7.13.3</ecNumber>
    </recommendedName>
</protein>
<evidence type="ECO:0000259" key="6">
    <source>
        <dbReference type="PROSITE" id="PS50110"/>
    </source>
</evidence>
<feature type="domain" description="Histidine kinase" evidence="5">
    <location>
        <begin position="288"/>
        <end position="507"/>
    </location>
</feature>
<dbReference type="PRINTS" id="PR00344">
    <property type="entry name" value="BCTRLSENSOR"/>
</dbReference>
<dbReference type="SUPFAM" id="SSF55874">
    <property type="entry name" value="ATPase domain of HSP90 chaperone/DNA topoisomerase II/histidine kinase"/>
    <property type="match status" value="1"/>
</dbReference>
<dbReference type="GO" id="GO:0000155">
    <property type="term" value="F:phosphorelay sensor kinase activity"/>
    <property type="evidence" value="ECO:0007669"/>
    <property type="project" value="InterPro"/>
</dbReference>
<dbReference type="PROSITE" id="PS50112">
    <property type="entry name" value="PAS"/>
    <property type="match status" value="2"/>
</dbReference>
<dbReference type="OrthoDB" id="9772100at2"/>
<feature type="domain" description="PAC" evidence="8">
    <location>
        <begin position="216"/>
        <end position="268"/>
    </location>
</feature>
<dbReference type="Gene3D" id="3.40.50.2300">
    <property type="match status" value="1"/>
</dbReference>
<dbReference type="Pfam" id="PF13426">
    <property type="entry name" value="PAS_9"/>
    <property type="match status" value="2"/>
</dbReference>
<proteinExistence type="predicted"/>
<dbReference type="STRING" id="472181.SAMN05216271_3512"/>
<dbReference type="CDD" id="cd00130">
    <property type="entry name" value="PAS"/>
    <property type="match status" value="2"/>
</dbReference>
<dbReference type="PANTHER" id="PTHR43065">
    <property type="entry name" value="SENSOR HISTIDINE KINASE"/>
    <property type="match status" value="1"/>
</dbReference>
<dbReference type="InterPro" id="IPR011006">
    <property type="entry name" value="CheY-like_superfamily"/>
</dbReference>
<feature type="domain" description="PAS" evidence="7">
    <location>
        <begin position="141"/>
        <end position="212"/>
    </location>
</feature>
<dbReference type="InterPro" id="IPR003661">
    <property type="entry name" value="HisK_dim/P_dom"/>
</dbReference>
<dbReference type="SMART" id="SM00387">
    <property type="entry name" value="HATPase_c"/>
    <property type="match status" value="1"/>
</dbReference>
<feature type="domain" description="PAS" evidence="7">
    <location>
        <begin position="13"/>
        <end position="86"/>
    </location>
</feature>
<dbReference type="NCBIfam" id="TIGR00229">
    <property type="entry name" value="sensory_box"/>
    <property type="match status" value="2"/>
</dbReference>
<dbReference type="SMART" id="SM00086">
    <property type="entry name" value="PAC"/>
    <property type="match status" value="2"/>
</dbReference>
<organism evidence="9 10">
    <name type="scientific">Halopseudomonas sabulinigri</name>
    <dbReference type="NCBI Taxonomy" id="472181"/>
    <lineage>
        <taxon>Bacteria</taxon>
        <taxon>Pseudomonadati</taxon>
        <taxon>Pseudomonadota</taxon>
        <taxon>Gammaproteobacteria</taxon>
        <taxon>Pseudomonadales</taxon>
        <taxon>Pseudomonadaceae</taxon>
        <taxon>Halopseudomonas</taxon>
    </lineage>
</organism>
<evidence type="ECO:0000256" key="3">
    <source>
        <dbReference type="ARBA" id="ARBA00022553"/>
    </source>
</evidence>
<dbReference type="SUPFAM" id="SSF52172">
    <property type="entry name" value="CheY-like"/>
    <property type="match status" value="1"/>
</dbReference>
<dbReference type="SUPFAM" id="SSF55785">
    <property type="entry name" value="PYP-like sensor domain (PAS domain)"/>
    <property type="match status" value="2"/>
</dbReference>
<dbReference type="InterPro" id="IPR003594">
    <property type="entry name" value="HATPase_dom"/>
</dbReference>
<dbReference type="PROSITE" id="PS50113">
    <property type="entry name" value="PAC"/>
    <property type="match status" value="2"/>
</dbReference>
<dbReference type="SMART" id="SM00448">
    <property type="entry name" value="REC"/>
    <property type="match status" value="1"/>
</dbReference>
<name>A0A1H1XCZ1_9GAMM</name>
<comment type="catalytic activity">
    <reaction evidence="1">
        <text>ATP + protein L-histidine = ADP + protein N-phospho-L-histidine.</text>
        <dbReference type="EC" id="2.7.13.3"/>
    </reaction>
</comment>
<feature type="domain" description="PAC" evidence="8">
    <location>
        <begin position="88"/>
        <end position="140"/>
    </location>
</feature>
<dbReference type="InterPro" id="IPR036890">
    <property type="entry name" value="HATPase_C_sf"/>
</dbReference>
<dbReference type="InterPro" id="IPR000014">
    <property type="entry name" value="PAS"/>
</dbReference>
<feature type="domain" description="Response regulatory" evidence="6">
    <location>
        <begin position="531"/>
        <end position="641"/>
    </location>
</feature>
<sequence>MTTHDATGRALQAEERYRLLVDAIIDYAVYMLAPDGTVVSWNPGAQRFKGYTADEIVGCNFAQFYTPADREAGLPEHGLNSAAEQGRFETEGWRVRKDGTRFWAHVIIDPIRTSTGELLGFAKVTRDLTEKRAAEESLRQSEEQLRLLIEGVTDYAIYLLSPEGLVTNWNAGAQRIKGYTPSEIVGQHFSRFYTEEDQAANRPITNLALAAREGRLEEEGWRVRKDGTRFMAHVVIDAIRDDHGQLTGFAKVTRDVTERYETQQALEKTREELFQAQKMEAVGRLTGGVAHDFNNLLTVILISLDLIRKRLPDSPLLELIDNAAQAGERGAAMTRRMLAFSRRQSLKVESIALPELVLGMHALIKQSIGAKIAIDTRFELGLPRIKADAHQLETALLNLVLNARDAMPDGGKIVISARPVQLPAKPLSSAASEHYLLMEIADSGEGMDPDTLEKAIDPFFTTKGVGKGTGLGLSMVHGIVEQLGGKLKLQSIPGSGTTVQLWLPVADADSPQVVHTQNQPQPAQPVIQGLRILVVDDDELVLINTCALLEELGHRALRALSAQQALDMLVRVEVDLIITDHAMPHMTGSQLAEQLAVSHPNLPVILASGYAEITDQPARALPTLAKPFDERGLALAIGRAMDPGD</sequence>
<evidence type="ECO:0000313" key="9">
    <source>
        <dbReference type="EMBL" id="SDT07198.1"/>
    </source>
</evidence>
<evidence type="ECO:0000259" key="5">
    <source>
        <dbReference type="PROSITE" id="PS50109"/>
    </source>
</evidence>
<dbReference type="RefSeq" id="WP_092288113.1">
    <property type="nucleotide sequence ID" value="NZ_LT629763.1"/>
</dbReference>
<dbReference type="InterPro" id="IPR001789">
    <property type="entry name" value="Sig_transdc_resp-reg_receiver"/>
</dbReference>
<dbReference type="CDD" id="cd00082">
    <property type="entry name" value="HisKA"/>
    <property type="match status" value="1"/>
</dbReference>
<dbReference type="InterPro" id="IPR004358">
    <property type="entry name" value="Sig_transdc_His_kin-like_C"/>
</dbReference>
<evidence type="ECO:0000313" key="10">
    <source>
        <dbReference type="Proteomes" id="UP000243413"/>
    </source>
</evidence>
<dbReference type="Pfam" id="PF02518">
    <property type="entry name" value="HATPase_c"/>
    <property type="match status" value="1"/>
</dbReference>
<dbReference type="InterPro" id="IPR005467">
    <property type="entry name" value="His_kinase_dom"/>
</dbReference>
<dbReference type="SMART" id="SM00388">
    <property type="entry name" value="HisKA"/>
    <property type="match status" value="1"/>
</dbReference>
<dbReference type="InterPro" id="IPR035965">
    <property type="entry name" value="PAS-like_dom_sf"/>
</dbReference>
<dbReference type="PROSITE" id="PS50110">
    <property type="entry name" value="RESPONSE_REGULATORY"/>
    <property type="match status" value="1"/>
</dbReference>
<reference evidence="10" key="1">
    <citation type="submission" date="2016-10" db="EMBL/GenBank/DDBJ databases">
        <authorList>
            <person name="Varghese N."/>
            <person name="Submissions S."/>
        </authorList>
    </citation>
    <scope>NUCLEOTIDE SEQUENCE [LARGE SCALE GENOMIC DNA]</scope>
    <source>
        <strain evidence="10">JCM 14963</strain>
    </source>
</reference>
<dbReference type="SMART" id="SM00091">
    <property type="entry name" value="PAS"/>
    <property type="match status" value="2"/>
</dbReference>
<dbReference type="InterPro" id="IPR036097">
    <property type="entry name" value="HisK_dim/P_sf"/>
</dbReference>
<dbReference type="Pfam" id="PF00072">
    <property type="entry name" value="Response_reg"/>
    <property type="match status" value="1"/>
</dbReference>
<dbReference type="SUPFAM" id="SSF47384">
    <property type="entry name" value="Homodimeric domain of signal transducing histidine kinase"/>
    <property type="match status" value="1"/>
</dbReference>
<gene>
    <name evidence="9" type="ORF">SAMN05216271_3512</name>
</gene>
<evidence type="ECO:0000256" key="4">
    <source>
        <dbReference type="PROSITE-ProRule" id="PRU00169"/>
    </source>
</evidence>
<dbReference type="Gene3D" id="1.10.287.130">
    <property type="match status" value="1"/>
</dbReference>
<evidence type="ECO:0000259" key="8">
    <source>
        <dbReference type="PROSITE" id="PS50113"/>
    </source>
</evidence>